<sequence length="73" mass="7879">MHRAADRLVLLGDPLAVFHDAAGLHRVLHIHRGGVADEADRRMHRSHAENGGKALRLPPGDEGLNAFPGYVGL</sequence>
<gene>
    <name evidence="1" type="ORF">SDC9_136166</name>
</gene>
<accession>A0A645DJ44</accession>
<name>A0A645DJ44_9ZZZZ</name>
<evidence type="ECO:0000313" key="1">
    <source>
        <dbReference type="EMBL" id="MPM89058.1"/>
    </source>
</evidence>
<protein>
    <submittedName>
        <fullName evidence="1">Uncharacterized protein</fullName>
    </submittedName>
</protein>
<reference evidence="1" key="1">
    <citation type="submission" date="2019-08" db="EMBL/GenBank/DDBJ databases">
        <authorList>
            <person name="Kucharzyk K."/>
            <person name="Murdoch R.W."/>
            <person name="Higgins S."/>
            <person name="Loffler F."/>
        </authorList>
    </citation>
    <scope>NUCLEOTIDE SEQUENCE</scope>
</reference>
<dbReference type="AlphaFoldDB" id="A0A645DJ44"/>
<proteinExistence type="predicted"/>
<dbReference type="EMBL" id="VSSQ01036555">
    <property type="protein sequence ID" value="MPM89058.1"/>
    <property type="molecule type" value="Genomic_DNA"/>
</dbReference>
<comment type="caution">
    <text evidence="1">The sequence shown here is derived from an EMBL/GenBank/DDBJ whole genome shotgun (WGS) entry which is preliminary data.</text>
</comment>
<organism evidence="1">
    <name type="scientific">bioreactor metagenome</name>
    <dbReference type="NCBI Taxonomy" id="1076179"/>
    <lineage>
        <taxon>unclassified sequences</taxon>
        <taxon>metagenomes</taxon>
        <taxon>ecological metagenomes</taxon>
    </lineage>
</organism>